<name>A0AAV2CJQ1_9ROSI</name>
<reference evidence="2 3" key="1">
    <citation type="submission" date="2024-04" db="EMBL/GenBank/DDBJ databases">
        <authorList>
            <person name="Fracassetti M."/>
        </authorList>
    </citation>
    <scope>NUCLEOTIDE SEQUENCE [LARGE SCALE GENOMIC DNA]</scope>
</reference>
<evidence type="ECO:0000313" key="3">
    <source>
        <dbReference type="Proteomes" id="UP001497516"/>
    </source>
</evidence>
<dbReference type="AlphaFoldDB" id="A0AAV2CJQ1"/>
<organism evidence="2 3">
    <name type="scientific">Linum trigynum</name>
    <dbReference type="NCBI Taxonomy" id="586398"/>
    <lineage>
        <taxon>Eukaryota</taxon>
        <taxon>Viridiplantae</taxon>
        <taxon>Streptophyta</taxon>
        <taxon>Embryophyta</taxon>
        <taxon>Tracheophyta</taxon>
        <taxon>Spermatophyta</taxon>
        <taxon>Magnoliopsida</taxon>
        <taxon>eudicotyledons</taxon>
        <taxon>Gunneridae</taxon>
        <taxon>Pentapetalae</taxon>
        <taxon>rosids</taxon>
        <taxon>fabids</taxon>
        <taxon>Malpighiales</taxon>
        <taxon>Linaceae</taxon>
        <taxon>Linum</taxon>
    </lineage>
</organism>
<dbReference type="Proteomes" id="UP001497516">
    <property type="component" value="Chromosome 1"/>
</dbReference>
<evidence type="ECO:0000256" key="1">
    <source>
        <dbReference type="SAM" id="MobiDB-lite"/>
    </source>
</evidence>
<feature type="compositionally biased region" description="Polar residues" evidence="1">
    <location>
        <begin position="22"/>
        <end position="36"/>
    </location>
</feature>
<evidence type="ECO:0000313" key="2">
    <source>
        <dbReference type="EMBL" id="CAL1356814.1"/>
    </source>
</evidence>
<protein>
    <submittedName>
        <fullName evidence="2">Uncharacterized protein</fullName>
    </submittedName>
</protein>
<accession>A0AAV2CJQ1</accession>
<dbReference type="EMBL" id="OZ034813">
    <property type="protein sequence ID" value="CAL1356814.1"/>
    <property type="molecule type" value="Genomic_DNA"/>
</dbReference>
<feature type="region of interest" description="Disordered" evidence="1">
    <location>
        <begin position="14"/>
        <end position="44"/>
    </location>
</feature>
<proteinExistence type="predicted"/>
<sequence length="154" mass="17508">MKVKNSNWVVSFPSHRPVPFNLPTSETSPHEQSSSPSPAPVLGRGLRQRWPSKRLDIYDTNVHSASNVKYHISSQVSYARCTSRYRAFAAAVTRTPEPRYFHEAVRCPHWCAAMKTEVQALEANKTWTLVDPPPGVHLIDSKWVFRILNATKCH</sequence>
<gene>
    <name evidence="2" type="ORF">LTRI10_LOCUS4487</name>
</gene>
<keyword evidence="3" id="KW-1185">Reference proteome</keyword>